<dbReference type="EMBL" id="CP049228">
    <property type="protein sequence ID" value="QIH23438.1"/>
    <property type="molecule type" value="Genomic_DNA"/>
</dbReference>
<dbReference type="AlphaFoldDB" id="A0A6G7B4R0"/>
<organism evidence="1 2">
    <name type="scientific">Lactobacillus iners</name>
    <dbReference type="NCBI Taxonomy" id="147802"/>
    <lineage>
        <taxon>Bacteria</taxon>
        <taxon>Bacillati</taxon>
        <taxon>Bacillota</taxon>
        <taxon>Bacilli</taxon>
        <taxon>Lactobacillales</taxon>
        <taxon>Lactobacillaceae</taxon>
        <taxon>Lactobacillus</taxon>
    </lineage>
</organism>
<evidence type="ECO:0000313" key="2">
    <source>
        <dbReference type="Proteomes" id="UP000501676"/>
    </source>
</evidence>
<accession>A0A6G7B4R0</accession>
<gene>
    <name evidence="1" type="ORF">G6Z83_01475</name>
</gene>
<name>A0A6G7B4R0_9LACO</name>
<proteinExistence type="predicted"/>
<dbReference type="Proteomes" id="UP000501676">
    <property type="component" value="Chromosome"/>
</dbReference>
<dbReference type="GeneID" id="93221109"/>
<protein>
    <submittedName>
        <fullName evidence="1">Uncharacterized protein</fullName>
    </submittedName>
</protein>
<reference evidence="1 2" key="1">
    <citation type="submission" date="2020-02" db="EMBL/GenBank/DDBJ databases">
        <title>Complete genome sequences of six Lactobacillus iners strains isolated from the human vagina.</title>
        <authorList>
            <person name="France M.T."/>
            <person name="Rutt L."/>
            <person name="Narina S."/>
            <person name="Arbaugh S."/>
            <person name="Humphrys M.S."/>
            <person name="Ma B."/>
            <person name="Hayward M.R."/>
            <person name="Relman D."/>
            <person name="Kwon D.S."/>
            <person name="Ravel J."/>
        </authorList>
    </citation>
    <scope>NUCLEOTIDE SEQUENCE [LARGE SCALE GENOMIC DNA]</scope>
    <source>
        <strain evidence="1 2">C0210C1</strain>
    </source>
</reference>
<evidence type="ECO:0000313" key="1">
    <source>
        <dbReference type="EMBL" id="QIH23438.1"/>
    </source>
</evidence>
<dbReference type="RefSeq" id="WP_006732493.1">
    <property type="nucleotide sequence ID" value="NZ_CP049223.1"/>
</dbReference>
<sequence>MKIKSKILIQKIEKQDYLQDLESIKYSDITNAKLKTIAQKMIQEVIQASKNNSLLQTELVITGQRPATFVLESNIINLPFANYKKITNFRDEDSEYDINIYVEVISEYINISKFRIDLLAPVADIVAEPDQWIDKLVLIIKDKLTEVRNYNHG</sequence>